<comment type="caution">
    <text evidence="2">The sequence shown here is derived from an EMBL/GenBank/DDBJ whole genome shotgun (WGS) entry which is preliminary data.</text>
</comment>
<feature type="non-terminal residue" evidence="2">
    <location>
        <position position="1"/>
    </location>
</feature>
<gene>
    <name evidence="2" type="ORF">C1J01_43375</name>
</gene>
<dbReference type="EMBL" id="POUD01000353">
    <property type="protein sequence ID" value="PZG05510.1"/>
    <property type="molecule type" value="Genomic_DNA"/>
</dbReference>
<evidence type="ECO:0000313" key="2">
    <source>
        <dbReference type="EMBL" id="PZG05510.1"/>
    </source>
</evidence>
<name>A0A2W2DWK2_9ACTN</name>
<sequence length="203" mass="22098">SQLPPSQLPPSLPPSQDTGTFPQPSGDRISDPRSGLSFEAPDGWTVPPYEKVNSGDPTQQLWTAAAQATAQQNYDGQDGDWIGNVYTGPLHELYPYSGVSGLGDTAKAVFVDFSSRYYSLAHESRIVEDKAMKIGDRDAWVLRFELDFSKISEENGFAWKKEEGAIVLMDRGEGQSPAMLYVSVPDNLGTDVVSRVLGSLKPA</sequence>
<evidence type="ECO:0000256" key="1">
    <source>
        <dbReference type="SAM" id="MobiDB-lite"/>
    </source>
</evidence>
<accession>A0A2W2DWK2</accession>
<organism evidence="2 3">
    <name type="scientific">Nonomuraea aridisoli</name>
    <dbReference type="NCBI Taxonomy" id="2070368"/>
    <lineage>
        <taxon>Bacteria</taxon>
        <taxon>Bacillati</taxon>
        <taxon>Actinomycetota</taxon>
        <taxon>Actinomycetes</taxon>
        <taxon>Streptosporangiales</taxon>
        <taxon>Streptosporangiaceae</taxon>
        <taxon>Nonomuraea</taxon>
    </lineage>
</organism>
<feature type="region of interest" description="Disordered" evidence="1">
    <location>
        <begin position="1"/>
        <end position="47"/>
    </location>
</feature>
<proteinExistence type="predicted"/>
<keyword evidence="3" id="KW-1185">Reference proteome</keyword>
<dbReference type="RefSeq" id="WP_181449291.1">
    <property type="nucleotide sequence ID" value="NZ_POUD01000353.1"/>
</dbReference>
<reference evidence="2 3" key="1">
    <citation type="submission" date="2018-01" db="EMBL/GenBank/DDBJ databases">
        <title>Draft genome sequence of Nonomuraea sp. KC333.</title>
        <authorList>
            <person name="Sahin N."/>
            <person name="Saygin H."/>
            <person name="Ay H."/>
        </authorList>
    </citation>
    <scope>NUCLEOTIDE SEQUENCE [LARGE SCALE GENOMIC DNA]</scope>
    <source>
        <strain evidence="2 3">KC333</strain>
    </source>
</reference>
<dbReference type="Proteomes" id="UP000249304">
    <property type="component" value="Unassembled WGS sequence"/>
</dbReference>
<feature type="compositionally biased region" description="Pro residues" evidence="1">
    <location>
        <begin position="1"/>
        <end position="13"/>
    </location>
</feature>
<protein>
    <submittedName>
        <fullName evidence="2">Uncharacterized protein</fullName>
    </submittedName>
</protein>
<evidence type="ECO:0000313" key="3">
    <source>
        <dbReference type="Proteomes" id="UP000249304"/>
    </source>
</evidence>
<dbReference type="AlphaFoldDB" id="A0A2W2DWK2"/>